<dbReference type="InterPro" id="IPR002885">
    <property type="entry name" value="PPR_rpt"/>
</dbReference>
<dbReference type="Proteomes" id="UP000243459">
    <property type="component" value="Chromosome 3"/>
</dbReference>
<dbReference type="PROSITE" id="PS51375">
    <property type="entry name" value="PPR"/>
    <property type="match status" value="5"/>
</dbReference>
<dbReference type="Gramene" id="ONK76361">
    <property type="protein sequence ID" value="ONK76361"/>
    <property type="gene ID" value="A4U43_C03F26890"/>
</dbReference>
<dbReference type="InterPro" id="IPR011990">
    <property type="entry name" value="TPR-like_helical_dom_sf"/>
</dbReference>
<feature type="repeat" description="PPR" evidence="2">
    <location>
        <begin position="281"/>
        <end position="315"/>
    </location>
</feature>
<dbReference type="PANTHER" id="PTHR47933">
    <property type="entry name" value="PENTATRICOPEPTIDE REPEAT-CONTAINING PROTEIN 1, MITOCHONDRIAL"/>
    <property type="match status" value="1"/>
</dbReference>
<protein>
    <recommendedName>
        <fullName evidence="5">Pentacotripeptide-repeat region of PRORP domain-containing protein</fullName>
    </recommendedName>
</protein>
<feature type="repeat" description="PPR" evidence="2">
    <location>
        <begin position="246"/>
        <end position="280"/>
    </location>
</feature>
<dbReference type="Pfam" id="PF13041">
    <property type="entry name" value="PPR_2"/>
    <property type="match status" value="1"/>
</dbReference>
<keyword evidence="1" id="KW-0677">Repeat</keyword>
<evidence type="ECO:0000313" key="3">
    <source>
        <dbReference type="EMBL" id="ONK76361.1"/>
    </source>
</evidence>
<evidence type="ECO:0000313" key="4">
    <source>
        <dbReference type="Proteomes" id="UP000243459"/>
    </source>
</evidence>
<dbReference type="EMBL" id="CM007383">
    <property type="protein sequence ID" value="ONK76361.1"/>
    <property type="molecule type" value="Genomic_DNA"/>
</dbReference>
<dbReference type="Pfam" id="PF12854">
    <property type="entry name" value="PPR_1"/>
    <property type="match status" value="2"/>
</dbReference>
<dbReference type="PANTHER" id="PTHR47933:SF8">
    <property type="entry name" value="OS02G0601600 PROTEIN"/>
    <property type="match status" value="1"/>
</dbReference>
<organism evidence="3 4">
    <name type="scientific">Asparagus officinalis</name>
    <name type="common">Garden asparagus</name>
    <dbReference type="NCBI Taxonomy" id="4686"/>
    <lineage>
        <taxon>Eukaryota</taxon>
        <taxon>Viridiplantae</taxon>
        <taxon>Streptophyta</taxon>
        <taxon>Embryophyta</taxon>
        <taxon>Tracheophyta</taxon>
        <taxon>Spermatophyta</taxon>
        <taxon>Magnoliopsida</taxon>
        <taxon>Liliopsida</taxon>
        <taxon>Asparagales</taxon>
        <taxon>Asparagaceae</taxon>
        <taxon>Asparagoideae</taxon>
        <taxon>Asparagus</taxon>
    </lineage>
</organism>
<evidence type="ECO:0000256" key="2">
    <source>
        <dbReference type="PROSITE-ProRule" id="PRU00708"/>
    </source>
</evidence>
<feature type="repeat" description="PPR" evidence="2">
    <location>
        <begin position="387"/>
        <end position="421"/>
    </location>
</feature>
<dbReference type="OMA" id="SRSEWAY"/>
<gene>
    <name evidence="3" type="ORF">A4U43_C03F26890</name>
</gene>
<dbReference type="Gene3D" id="1.25.40.10">
    <property type="entry name" value="Tetratricopeptide repeat domain"/>
    <property type="match status" value="2"/>
</dbReference>
<name>A0A5P1FI97_ASPOF</name>
<feature type="repeat" description="PPR" evidence="2">
    <location>
        <begin position="351"/>
        <end position="386"/>
    </location>
</feature>
<evidence type="ECO:0000256" key="1">
    <source>
        <dbReference type="ARBA" id="ARBA00022737"/>
    </source>
</evidence>
<proteinExistence type="predicted"/>
<dbReference type="NCBIfam" id="TIGR00756">
    <property type="entry name" value="PPR"/>
    <property type="match status" value="5"/>
</dbReference>
<dbReference type="Pfam" id="PF01535">
    <property type="entry name" value="PPR"/>
    <property type="match status" value="2"/>
</dbReference>
<feature type="repeat" description="PPR" evidence="2">
    <location>
        <begin position="316"/>
        <end position="350"/>
    </location>
</feature>
<reference evidence="4" key="1">
    <citation type="journal article" date="2017" name="Nat. Commun.">
        <title>The asparagus genome sheds light on the origin and evolution of a young Y chromosome.</title>
        <authorList>
            <person name="Harkess A."/>
            <person name="Zhou J."/>
            <person name="Xu C."/>
            <person name="Bowers J.E."/>
            <person name="Van der Hulst R."/>
            <person name="Ayyampalayam S."/>
            <person name="Mercati F."/>
            <person name="Riccardi P."/>
            <person name="McKain M.R."/>
            <person name="Kakrana A."/>
            <person name="Tang H."/>
            <person name="Ray J."/>
            <person name="Groenendijk J."/>
            <person name="Arikit S."/>
            <person name="Mathioni S.M."/>
            <person name="Nakano M."/>
            <person name="Shan H."/>
            <person name="Telgmann-Rauber A."/>
            <person name="Kanno A."/>
            <person name="Yue Z."/>
            <person name="Chen H."/>
            <person name="Li W."/>
            <person name="Chen Y."/>
            <person name="Xu X."/>
            <person name="Zhang Y."/>
            <person name="Luo S."/>
            <person name="Chen H."/>
            <person name="Gao J."/>
            <person name="Mao Z."/>
            <person name="Pires J.C."/>
            <person name="Luo M."/>
            <person name="Kudrna D."/>
            <person name="Wing R.A."/>
            <person name="Meyers B.C."/>
            <person name="Yi K."/>
            <person name="Kong H."/>
            <person name="Lavrijsen P."/>
            <person name="Sunseri F."/>
            <person name="Falavigna A."/>
            <person name="Ye Y."/>
            <person name="Leebens-Mack J.H."/>
            <person name="Chen G."/>
        </authorList>
    </citation>
    <scope>NUCLEOTIDE SEQUENCE [LARGE SCALE GENOMIC DNA]</scope>
    <source>
        <strain evidence="4">cv. DH0086</strain>
    </source>
</reference>
<sequence>MGHLSITQLAELLAEMAGALVAFPVYFIEPVWLTITRFQCHHLNRLVQSNLYGEEQQNKYWKNGFFIEQEVEENAGKIRRAILNIHNGTVEDIVRRLQSDESCSKIHLSSQLVDALLYKFGEDWKSALGFFRWANLQSDHKPTTYSCDKMVDILGKMKQIDRMWEIVKWMGKGGLVTMETVAKIMRRLAGAGRWKDAIEVFNDLKSWGLDQNTESMNLLLDTLCKEKKADVAREIYLNLKGQISPNANTFNIFVHGWCNARRIDEAMWTIQEMKDFGFNPSVITYSTIIKAYCKKFKFSRVYDLLDEMVANGCSPNVVTYTIIMHSLAKSRKFEEAISIVEKMRMSGCKPDTHFYNSLINILGLAGQVGEASHIFGVEMQMNGVSRNLSTYNTMISVFCSHDRQDDALGVLKEMEDFSSHLSKEMLLISKNVLRLDVQSSGLPLFEQPKLRTGMDFEGIRGLLGVAIFMGNILLCMKG</sequence>
<dbReference type="AlphaFoldDB" id="A0A5P1FI97"/>
<evidence type="ECO:0008006" key="5">
    <source>
        <dbReference type="Google" id="ProtNLM"/>
    </source>
</evidence>
<keyword evidence="4" id="KW-1185">Reference proteome</keyword>
<accession>A0A5P1FI97</accession>
<dbReference type="GO" id="GO:0003729">
    <property type="term" value="F:mRNA binding"/>
    <property type="evidence" value="ECO:0007669"/>
    <property type="project" value="TreeGrafter"/>
</dbReference>
<dbReference type="InterPro" id="IPR051240">
    <property type="entry name" value="Mito_RNA-Proc/Resp"/>
</dbReference>